<keyword evidence="5" id="KW-1133">Transmembrane helix</keyword>
<gene>
    <name evidence="7" type="ORF">B3C1_11729</name>
</gene>
<dbReference type="SUPFAM" id="SSF55073">
    <property type="entry name" value="Nucleotide cyclase"/>
    <property type="match status" value="1"/>
</dbReference>
<dbReference type="NCBIfam" id="TIGR00254">
    <property type="entry name" value="GGDEF"/>
    <property type="match status" value="1"/>
</dbReference>
<dbReference type="GO" id="GO:0043709">
    <property type="term" value="P:cell adhesion involved in single-species biofilm formation"/>
    <property type="evidence" value="ECO:0007669"/>
    <property type="project" value="TreeGrafter"/>
</dbReference>
<dbReference type="Proteomes" id="UP000006755">
    <property type="component" value="Unassembled WGS sequence"/>
</dbReference>
<dbReference type="GO" id="GO:0005886">
    <property type="term" value="C:plasma membrane"/>
    <property type="evidence" value="ECO:0007669"/>
    <property type="project" value="TreeGrafter"/>
</dbReference>
<dbReference type="GO" id="GO:0052621">
    <property type="term" value="F:diguanylate cyclase activity"/>
    <property type="evidence" value="ECO:0007669"/>
    <property type="project" value="UniProtKB-EC"/>
</dbReference>
<keyword evidence="8" id="KW-1185">Reference proteome</keyword>
<dbReference type="PANTHER" id="PTHR45138">
    <property type="entry name" value="REGULATORY COMPONENTS OF SENSORY TRANSDUCTION SYSTEM"/>
    <property type="match status" value="1"/>
</dbReference>
<dbReference type="PROSITE" id="PS50887">
    <property type="entry name" value="GGDEF"/>
    <property type="match status" value="1"/>
</dbReference>
<feature type="transmembrane region" description="Helical" evidence="5">
    <location>
        <begin position="378"/>
        <end position="400"/>
    </location>
</feature>
<accession>K2K493</accession>
<dbReference type="SMART" id="SM00267">
    <property type="entry name" value="GGDEF"/>
    <property type="match status" value="1"/>
</dbReference>
<dbReference type="eggNOG" id="COG3706">
    <property type="taxonomic scope" value="Bacteria"/>
</dbReference>
<evidence type="ECO:0000256" key="1">
    <source>
        <dbReference type="ARBA" id="ARBA00004665"/>
    </source>
</evidence>
<comment type="catalytic activity">
    <reaction evidence="3">
        <text>2 GTP = 3',3'-c-di-GMP + 2 diphosphate</text>
        <dbReference type="Rhea" id="RHEA:24898"/>
        <dbReference type="ChEBI" id="CHEBI:33019"/>
        <dbReference type="ChEBI" id="CHEBI:37565"/>
        <dbReference type="ChEBI" id="CHEBI:58805"/>
        <dbReference type="EC" id="2.7.7.65"/>
    </reaction>
</comment>
<dbReference type="InterPro" id="IPR043128">
    <property type="entry name" value="Rev_trsase/Diguanyl_cyclase"/>
</dbReference>
<proteinExistence type="predicted"/>
<evidence type="ECO:0000259" key="6">
    <source>
        <dbReference type="PROSITE" id="PS50887"/>
    </source>
</evidence>
<name>K2K493_9GAMM</name>
<evidence type="ECO:0000313" key="7">
    <source>
        <dbReference type="EMBL" id="EKE72240.1"/>
    </source>
</evidence>
<dbReference type="InterPro" id="IPR011990">
    <property type="entry name" value="TPR-like_helical_dom_sf"/>
</dbReference>
<dbReference type="Gene3D" id="3.30.70.270">
    <property type="match status" value="1"/>
</dbReference>
<evidence type="ECO:0000256" key="3">
    <source>
        <dbReference type="ARBA" id="ARBA00034247"/>
    </source>
</evidence>
<evidence type="ECO:0000313" key="8">
    <source>
        <dbReference type="Proteomes" id="UP000006755"/>
    </source>
</evidence>
<dbReference type="SUPFAM" id="SSF48452">
    <property type="entry name" value="TPR-like"/>
    <property type="match status" value="2"/>
</dbReference>
<keyword evidence="5" id="KW-0472">Membrane</keyword>
<dbReference type="STRING" id="745411.B3C1_11729"/>
<feature type="domain" description="GGDEF" evidence="6">
    <location>
        <begin position="443"/>
        <end position="575"/>
    </location>
</feature>
<comment type="pathway">
    <text evidence="1">Purine metabolism; 3',5'-cyclic di-GMP biosynthesis.</text>
</comment>
<reference evidence="7 8" key="1">
    <citation type="journal article" date="2012" name="J. Bacteriol.">
        <title>Genome Sequence of Gallaecimonas xiamenensis Type Strain 3-C-1.</title>
        <authorList>
            <person name="Lai Q."/>
            <person name="Wang L."/>
            <person name="Wang W."/>
            <person name="Shao Z."/>
        </authorList>
    </citation>
    <scope>NUCLEOTIDE SEQUENCE [LARGE SCALE GENOMIC DNA]</scope>
    <source>
        <strain evidence="7 8">3-C-1</strain>
    </source>
</reference>
<comment type="caution">
    <text evidence="7">The sequence shown here is derived from an EMBL/GenBank/DDBJ whole genome shotgun (WGS) entry which is preliminary data.</text>
</comment>
<dbReference type="Gene3D" id="1.25.40.10">
    <property type="entry name" value="Tetratricopeptide repeat domain"/>
    <property type="match status" value="1"/>
</dbReference>
<evidence type="ECO:0000256" key="5">
    <source>
        <dbReference type="SAM" id="Phobius"/>
    </source>
</evidence>
<dbReference type="GO" id="GO:1902201">
    <property type="term" value="P:negative regulation of bacterial-type flagellum-dependent cell motility"/>
    <property type="evidence" value="ECO:0007669"/>
    <property type="project" value="TreeGrafter"/>
</dbReference>
<dbReference type="InterPro" id="IPR050469">
    <property type="entry name" value="Diguanylate_Cyclase"/>
</dbReference>
<dbReference type="EMBL" id="AMRI01000015">
    <property type="protein sequence ID" value="EKE72240.1"/>
    <property type="molecule type" value="Genomic_DNA"/>
</dbReference>
<protein>
    <recommendedName>
        <fullName evidence="2">diguanylate cyclase</fullName>
        <ecNumber evidence="2">2.7.7.65</ecNumber>
    </recommendedName>
</protein>
<dbReference type="AlphaFoldDB" id="K2K493"/>
<evidence type="ECO:0000256" key="4">
    <source>
        <dbReference type="SAM" id="Coils"/>
    </source>
</evidence>
<dbReference type="CDD" id="cd01949">
    <property type="entry name" value="GGDEF"/>
    <property type="match status" value="1"/>
</dbReference>
<organism evidence="7 8">
    <name type="scientific">Gallaecimonas xiamenensis 3-C-1</name>
    <dbReference type="NCBI Taxonomy" id="745411"/>
    <lineage>
        <taxon>Bacteria</taxon>
        <taxon>Pseudomonadati</taxon>
        <taxon>Pseudomonadota</taxon>
        <taxon>Gammaproteobacteria</taxon>
        <taxon>Enterobacterales</taxon>
        <taxon>Gallaecimonadaceae</taxon>
        <taxon>Gallaecimonas</taxon>
    </lineage>
</organism>
<feature type="coiled-coil region" evidence="4">
    <location>
        <begin position="343"/>
        <end position="370"/>
    </location>
</feature>
<keyword evidence="4" id="KW-0175">Coiled coil</keyword>
<evidence type="ECO:0000256" key="2">
    <source>
        <dbReference type="ARBA" id="ARBA00012528"/>
    </source>
</evidence>
<dbReference type="EC" id="2.7.7.65" evidence="2"/>
<keyword evidence="5" id="KW-0812">Transmembrane</keyword>
<dbReference type="InterPro" id="IPR029787">
    <property type="entry name" value="Nucleotide_cyclase"/>
</dbReference>
<dbReference type="PANTHER" id="PTHR45138:SF9">
    <property type="entry name" value="DIGUANYLATE CYCLASE DGCM-RELATED"/>
    <property type="match status" value="1"/>
</dbReference>
<sequence>MRLARLLMLGGLSLLFSVKALGGSFEEDLSLAESLRVKNPPRTQQMLAELGERLGQASLEQFQRYQLLRAHQELLVGHYEEAEEKLLHLMDQVQEPNKRMRTLYLLAQLSEIRNDSEQSFHYMLAAADLYPKLTELQAKVDYLFISAHMYSRVEEFTEAEAKAQELVSLSEKGNDYQRCIAQQAQLAVFAGSEQLDKGFAAANRQIELCKVSGGPIYVADAQMFLGHYALQKGDTKRALSYYLEAKNAFDDLNYRTGKLSSSIGIAQSFLAQGNTTLAYNWANRALDMVNPEEQWSEQSELYEVLSTLAQKQGDLNELVRFDKLYVKANKALVQEDKQTRLAFLQARLEFENQRQRIQMLEQQNQVLNLQDSNGRQRFWLVTQGMLGAGGICLLLFAVLVRNQRQRSRLMKLAQTDPLTGLLTRQGLLDKAKPLYLQCQAKGEPLAIILADIDSFKNFNHQYGLNTGDKALRRMAHRLRSSMEPGTLVGRSCGAEFLILLPGLDLDEAKDRVRFCQRADPGGEDANLDLLMTLSFGLIQPLPGGQLGLEQAIQAASLALEKAKERGFNSIEVAEAQGSTA</sequence>
<dbReference type="InterPro" id="IPR000160">
    <property type="entry name" value="GGDEF_dom"/>
</dbReference>
<dbReference type="Pfam" id="PF00990">
    <property type="entry name" value="GGDEF"/>
    <property type="match status" value="1"/>
</dbReference>